<dbReference type="Proteomes" id="UP000701853">
    <property type="component" value="Chromosome 10"/>
</dbReference>
<dbReference type="EMBL" id="JAHUZN010000010">
    <property type="protein sequence ID" value="KAG8481039.1"/>
    <property type="molecule type" value="Genomic_DNA"/>
</dbReference>
<proteinExistence type="predicted"/>
<keyword evidence="2" id="KW-1185">Reference proteome</keyword>
<protein>
    <submittedName>
        <fullName evidence="1">Uncharacterized protein</fullName>
    </submittedName>
</protein>
<accession>A0A8J5Z4G6</accession>
<dbReference type="AlphaFoldDB" id="A0A8J5Z4G6"/>
<organism evidence="1 2">
    <name type="scientific">Gossypium anomalum</name>
    <dbReference type="NCBI Taxonomy" id="47600"/>
    <lineage>
        <taxon>Eukaryota</taxon>
        <taxon>Viridiplantae</taxon>
        <taxon>Streptophyta</taxon>
        <taxon>Embryophyta</taxon>
        <taxon>Tracheophyta</taxon>
        <taxon>Spermatophyta</taxon>
        <taxon>Magnoliopsida</taxon>
        <taxon>eudicotyledons</taxon>
        <taxon>Gunneridae</taxon>
        <taxon>Pentapetalae</taxon>
        <taxon>rosids</taxon>
        <taxon>malvids</taxon>
        <taxon>Malvales</taxon>
        <taxon>Malvaceae</taxon>
        <taxon>Malvoideae</taxon>
        <taxon>Gossypium</taxon>
    </lineage>
</organism>
<gene>
    <name evidence="1" type="ORF">CXB51_025778</name>
</gene>
<sequence length="73" mass="8275">MEIKCSKYKNIGHSKRSCKGKVGQNLPVTRNKVVHNQVFVPTHQEAAPTHQQVAPRQKLPFKRKLAGKTTTIR</sequence>
<evidence type="ECO:0000313" key="2">
    <source>
        <dbReference type="Proteomes" id="UP000701853"/>
    </source>
</evidence>
<reference evidence="1 2" key="1">
    <citation type="journal article" date="2021" name="bioRxiv">
        <title>The Gossypium anomalum genome as a resource for cotton improvement and evolutionary analysis of hybrid incompatibility.</title>
        <authorList>
            <person name="Grover C.E."/>
            <person name="Yuan D."/>
            <person name="Arick M.A."/>
            <person name="Miller E.R."/>
            <person name="Hu G."/>
            <person name="Peterson D.G."/>
            <person name="Wendel J.F."/>
            <person name="Udall J.A."/>
        </authorList>
    </citation>
    <scope>NUCLEOTIDE SEQUENCE [LARGE SCALE GENOMIC DNA]</scope>
    <source>
        <strain evidence="1">JFW-Udall</strain>
        <tissue evidence="1">Leaf</tissue>
    </source>
</reference>
<evidence type="ECO:0000313" key="1">
    <source>
        <dbReference type="EMBL" id="KAG8481039.1"/>
    </source>
</evidence>
<name>A0A8J5Z4G6_9ROSI</name>
<dbReference type="OrthoDB" id="1000692at2759"/>
<comment type="caution">
    <text evidence="1">The sequence shown here is derived from an EMBL/GenBank/DDBJ whole genome shotgun (WGS) entry which is preliminary data.</text>
</comment>